<dbReference type="EMBL" id="CP002547">
    <property type="protein sequence ID" value="ADY56632.1"/>
    <property type="molecule type" value="Genomic_DNA"/>
</dbReference>
<evidence type="ECO:0000256" key="5">
    <source>
        <dbReference type="ARBA" id="ARBA00022801"/>
    </source>
</evidence>
<dbReference type="Gene3D" id="3.40.50.300">
    <property type="entry name" value="P-loop containing nucleotide triphosphate hydrolases"/>
    <property type="match status" value="2"/>
</dbReference>
<dbReference type="InterPro" id="IPR042115">
    <property type="entry name" value="PriA_3primeBD_sf"/>
</dbReference>
<feature type="binding site" evidence="12">
    <location>
        <position position="497"/>
    </location>
    <ligand>
        <name>Zn(2+)</name>
        <dbReference type="ChEBI" id="CHEBI:29105"/>
        <label>2</label>
    </ligand>
</feature>
<keyword evidence="2 12" id="KW-0235">DNA replication</keyword>
<reference evidence="16" key="2">
    <citation type="submission" date="2011-02" db="EMBL/GenBank/DDBJ databases">
        <title>The complete genome of Syntrophobotulus glycolicus DSM 8271.</title>
        <authorList>
            <person name="Lucas S."/>
            <person name="Copeland A."/>
            <person name="Lapidus A."/>
            <person name="Bruce D."/>
            <person name="Goodwin L."/>
            <person name="Pitluck S."/>
            <person name="Kyrpides N."/>
            <person name="Mavromatis K."/>
            <person name="Pagani I."/>
            <person name="Ivanova N."/>
            <person name="Mikhailova N."/>
            <person name="Chertkov O."/>
            <person name="Held B."/>
            <person name="Detter J.C."/>
            <person name="Tapia R."/>
            <person name="Han C."/>
            <person name="Land M."/>
            <person name="Hauser L."/>
            <person name="Markowitz V."/>
            <person name="Cheng J.-F."/>
            <person name="Hugenholtz P."/>
            <person name="Woyke T."/>
            <person name="Wu D."/>
            <person name="Spring S."/>
            <person name="Schroeder M."/>
            <person name="Brambilla E."/>
            <person name="Klenk H.-P."/>
            <person name="Eisen J.A."/>
        </authorList>
    </citation>
    <scope>NUCLEOTIDE SEQUENCE [LARGE SCALE GENOMIC DNA]</scope>
    <source>
        <strain evidence="16">DSM 8271 / FlGlyR</strain>
    </source>
</reference>
<dbReference type="PANTHER" id="PTHR30580">
    <property type="entry name" value="PRIMOSOMAL PROTEIN N"/>
    <property type="match status" value="1"/>
</dbReference>
<dbReference type="Gene3D" id="3.40.1440.60">
    <property type="entry name" value="PriA, 3(prime) DNA-binding domain"/>
    <property type="match status" value="1"/>
</dbReference>
<evidence type="ECO:0000259" key="13">
    <source>
        <dbReference type="PROSITE" id="PS51192"/>
    </source>
</evidence>
<feature type="binding site" evidence="12">
    <location>
        <position position="467"/>
    </location>
    <ligand>
        <name>Zn(2+)</name>
        <dbReference type="ChEBI" id="CHEBI:29105"/>
        <label>1</label>
    </ligand>
</feature>
<keyword evidence="10 12" id="KW-0413">Isomerase</keyword>
<evidence type="ECO:0000256" key="1">
    <source>
        <dbReference type="ARBA" id="ARBA00022515"/>
    </source>
</evidence>
<dbReference type="SMART" id="SM00487">
    <property type="entry name" value="DEXDc"/>
    <property type="match status" value="1"/>
</dbReference>
<proteinExistence type="inferred from homology"/>
<evidence type="ECO:0000256" key="10">
    <source>
        <dbReference type="ARBA" id="ARBA00023235"/>
    </source>
</evidence>
<accession>F0SUR6</accession>
<comment type="catalytic activity">
    <reaction evidence="12">
        <text>Couples ATP hydrolysis with the unwinding of duplex DNA by translocating in the 3'-5' direction.</text>
        <dbReference type="EC" id="5.6.2.4"/>
    </reaction>
</comment>
<dbReference type="Proteomes" id="UP000007488">
    <property type="component" value="Chromosome"/>
</dbReference>
<dbReference type="GO" id="GO:0006269">
    <property type="term" value="P:DNA replication, synthesis of primer"/>
    <property type="evidence" value="ECO:0007669"/>
    <property type="project" value="UniProtKB-KW"/>
</dbReference>
<dbReference type="RefSeq" id="WP_013625497.1">
    <property type="nucleotide sequence ID" value="NC_015172.1"/>
</dbReference>
<evidence type="ECO:0000313" key="16">
    <source>
        <dbReference type="Proteomes" id="UP000007488"/>
    </source>
</evidence>
<dbReference type="EC" id="5.6.2.4" evidence="12"/>
<dbReference type="CDD" id="cd18804">
    <property type="entry name" value="SF2_C_priA"/>
    <property type="match status" value="1"/>
</dbReference>
<dbReference type="InterPro" id="IPR005259">
    <property type="entry name" value="PriA"/>
</dbReference>
<keyword evidence="16" id="KW-1185">Reference proteome</keyword>
<keyword evidence="6 12" id="KW-0347">Helicase</keyword>
<keyword evidence="9 12" id="KW-0238">DNA-binding</keyword>
<dbReference type="GO" id="GO:0006302">
    <property type="term" value="P:double-strand break repair"/>
    <property type="evidence" value="ECO:0007669"/>
    <property type="project" value="InterPro"/>
</dbReference>
<dbReference type="Pfam" id="PF18074">
    <property type="entry name" value="PriA_C"/>
    <property type="match status" value="1"/>
</dbReference>
<feature type="binding site" evidence="12">
    <location>
        <position position="470"/>
    </location>
    <ligand>
        <name>Zn(2+)</name>
        <dbReference type="ChEBI" id="CHEBI:29105"/>
        <label>1</label>
    </ligand>
</feature>
<keyword evidence="4 12" id="KW-0547">Nucleotide-binding</keyword>
<keyword evidence="8 12" id="KW-0067">ATP-binding</keyword>
<dbReference type="GO" id="GO:0008270">
    <property type="term" value="F:zinc ion binding"/>
    <property type="evidence" value="ECO:0007669"/>
    <property type="project" value="UniProtKB-UniRule"/>
</dbReference>
<dbReference type="CDD" id="cd17929">
    <property type="entry name" value="DEXHc_priA"/>
    <property type="match status" value="1"/>
</dbReference>
<dbReference type="InterPro" id="IPR006935">
    <property type="entry name" value="Helicase/UvrB_N"/>
</dbReference>
<dbReference type="InterPro" id="IPR040498">
    <property type="entry name" value="PriA_CRR"/>
</dbReference>
<evidence type="ECO:0000256" key="6">
    <source>
        <dbReference type="ARBA" id="ARBA00022806"/>
    </source>
</evidence>
<evidence type="ECO:0000256" key="11">
    <source>
        <dbReference type="ARBA" id="ARBA00048988"/>
    </source>
</evidence>
<dbReference type="KEGG" id="sgy:Sgly_2344"/>
<dbReference type="Pfam" id="PF18319">
    <property type="entry name" value="Zn_ribbon_PriA"/>
    <property type="match status" value="1"/>
</dbReference>
<dbReference type="GO" id="GO:0043138">
    <property type="term" value="F:3'-5' DNA helicase activity"/>
    <property type="evidence" value="ECO:0007669"/>
    <property type="project" value="UniProtKB-EC"/>
</dbReference>
<dbReference type="InterPro" id="IPR014001">
    <property type="entry name" value="Helicase_ATP-bd"/>
</dbReference>
<feature type="binding site" evidence="12">
    <location>
        <position position="479"/>
    </location>
    <ligand>
        <name>Zn(2+)</name>
        <dbReference type="ChEBI" id="CHEBI:29105"/>
        <label>2</label>
    </ligand>
</feature>
<comment type="function">
    <text evidence="12">Initiates the restart of stalled replication forks, which reloads the replicative helicase on sites other than the origin of replication. Recognizes and binds to abandoned replication forks and remodels them to uncover a helicase loading site. Promotes assembly of the primosome at these replication forks.</text>
</comment>
<evidence type="ECO:0000256" key="9">
    <source>
        <dbReference type="ARBA" id="ARBA00023125"/>
    </source>
</evidence>
<keyword evidence="1 12" id="KW-0639">Primosome</keyword>
<name>F0SUR6_SYNGF</name>
<dbReference type="Pfam" id="PF00271">
    <property type="entry name" value="Helicase_C"/>
    <property type="match status" value="1"/>
</dbReference>
<reference evidence="15 16" key="1">
    <citation type="journal article" date="2011" name="Stand. Genomic Sci.">
        <title>Complete genome sequence of Syntrophobotulus glycolicus type strain (FlGlyR).</title>
        <authorList>
            <person name="Han C."/>
            <person name="Mwirichia R."/>
            <person name="Chertkov O."/>
            <person name="Held B."/>
            <person name="Lapidus A."/>
            <person name="Nolan M."/>
            <person name="Lucas S."/>
            <person name="Hammon N."/>
            <person name="Deshpande S."/>
            <person name="Cheng J.F."/>
            <person name="Tapia R."/>
            <person name="Goodwin L."/>
            <person name="Pitluck S."/>
            <person name="Huntemann M."/>
            <person name="Liolios K."/>
            <person name="Ivanova N."/>
            <person name="Pagani I."/>
            <person name="Mavromatis K."/>
            <person name="Ovchinikova G."/>
            <person name="Pati A."/>
            <person name="Chen A."/>
            <person name="Palaniappan K."/>
            <person name="Land M."/>
            <person name="Hauser L."/>
            <person name="Brambilla E.M."/>
            <person name="Rohde M."/>
            <person name="Spring S."/>
            <person name="Sikorski J."/>
            <person name="Goker M."/>
            <person name="Woyke T."/>
            <person name="Bristow J."/>
            <person name="Eisen J.A."/>
            <person name="Markowitz V."/>
            <person name="Hugenholtz P."/>
            <person name="Kyrpides N.C."/>
            <person name="Klenk H.P."/>
            <person name="Detter J.C."/>
        </authorList>
    </citation>
    <scope>NUCLEOTIDE SEQUENCE [LARGE SCALE GENOMIC DNA]</scope>
    <source>
        <strain evidence="16">DSM 8271 / FlGlyR</strain>
    </source>
</reference>
<comment type="cofactor">
    <cofactor evidence="12">
        <name>Zn(2+)</name>
        <dbReference type="ChEBI" id="CHEBI:29105"/>
    </cofactor>
    <text evidence="12">Binds 2 zinc ions per subunit.</text>
</comment>
<evidence type="ECO:0000256" key="7">
    <source>
        <dbReference type="ARBA" id="ARBA00022833"/>
    </source>
</evidence>
<dbReference type="Pfam" id="PF04851">
    <property type="entry name" value="ResIII"/>
    <property type="match status" value="1"/>
</dbReference>
<dbReference type="SUPFAM" id="SSF52540">
    <property type="entry name" value="P-loop containing nucleoside triphosphate hydrolases"/>
    <property type="match status" value="1"/>
</dbReference>
<dbReference type="OrthoDB" id="9759544at2"/>
<dbReference type="PANTHER" id="PTHR30580:SF0">
    <property type="entry name" value="PRIMOSOMAL PROTEIN N"/>
    <property type="match status" value="1"/>
</dbReference>
<evidence type="ECO:0000256" key="2">
    <source>
        <dbReference type="ARBA" id="ARBA00022705"/>
    </source>
</evidence>
<feature type="domain" description="Helicase ATP-binding" evidence="13">
    <location>
        <begin position="239"/>
        <end position="405"/>
    </location>
</feature>
<feature type="binding site" evidence="12">
    <location>
        <position position="507"/>
    </location>
    <ligand>
        <name>Zn(2+)</name>
        <dbReference type="ChEBI" id="CHEBI:29105"/>
        <label>1</label>
    </ligand>
</feature>
<feature type="domain" description="Helicase C-terminal" evidence="14">
    <location>
        <begin position="499"/>
        <end position="661"/>
    </location>
</feature>
<dbReference type="InterPro" id="IPR027417">
    <property type="entry name" value="P-loop_NTPase"/>
</dbReference>
<dbReference type="InterPro" id="IPR041222">
    <property type="entry name" value="PriA_3primeBD"/>
</dbReference>
<evidence type="ECO:0000256" key="3">
    <source>
        <dbReference type="ARBA" id="ARBA00022723"/>
    </source>
</evidence>
<dbReference type="GO" id="GO:0006270">
    <property type="term" value="P:DNA replication initiation"/>
    <property type="evidence" value="ECO:0007669"/>
    <property type="project" value="TreeGrafter"/>
</dbReference>
<dbReference type="GO" id="GO:0003677">
    <property type="term" value="F:DNA binding"/>
    <property type="evidence" value="ECO:0007669"/>
    <property type="project" value="UniProtKB-UniRule"/>
</dbReference>
<dbReference type="InterPro" id="IPR001650">
    <property type="entry name" value="Helicase_C-like"/>
</dbReference>
<dbReference type="InterPro" id="IPR041236">
    <property type="entry name" value="PriA_C"/>
</dbReference>
<dbReference type="NCBIfam" id="TIGR00595">
    <property type="entry name" value="priA"/>
    <property type="match status" value="1"/>
</dbReference>
<comment type="similarity">
    <text evidence="12">Belongs to the helicase family. PriA subfamily.</text>
</comment>
<evidence type="ECO:0000256" key="12">
    <source>
        <dbReference type="HAMAP-Rule" id="MF_00983"/>
    </source>
</evidence>
<dbReference type="STRING" id="645991.Sgly_2344"/>
<protein>
    <recommendedName>
        <fullName evidence="12">Replication restart protein PriA</fullName>
    </recommendedName>
    <alternativeName>
        <fullName evidence="12">ATP-dependent DNA helicase PriA</fullName>
        <ecNumber evidence="12">5.6.2.4</ecNumber>
    </alternativeName>
    <alternativeName>
        <fullName evidence="12">DNA 3'-5' helicase PriA</fullName>
    </alternativeName>
</protein>
<dbReference type="PROSITE" id="PS51192">
    <property type="entry name" value="HELICASE_ATP_BIND_1"/>
    <property type="match status" value="1"/>
</dbReference>
<dbReference type="GO" id="GO:0006310">
    <property type="term" value="P:DNA recombination"/>
    <property type="evidence" value="ECO:0007669"/>
    <property type="project" value="InterPro"/>
</dbReference>
<keyword evidence="7 12" id="KW-0862">Zinc</keyword>
<dbReference type="AlphaFoldDB" id="F0SUR6"/>
<dbReference type="HOGENOM" id="CLU_013353_3_1_9"/>
<evidence type="ECO:0000256" key="8">
    <source>
        <dbReference type="ARBA" id="ARBA00022840"/>
    </source>
</evidence>
<comment type="subunit">
    <text evidence="12">Component of the replication restart primosome.</text>
</comment>
<dbReference type="PROSITE" id="PS51194">
    <property type="entry name" value="HELICASE_CTER"/>
    <property type="match status" value="1"/>
</dbReference>
<comment type="catalytic activity">
    <reaction evidence="11 12">
        <text>ATP + H2O = ADP + phosphate + H(+)</text>
        <dbReference type="Rhea" id="RHEA:13065"/>
        <dbReference type="ChEBI" id="CHEBI:15377"/>
        <dbReference type="ChEBI" id="CHEBI:15378"/>
        <dbReference type="ChEBI" id="CHEBI:30616"/>
        <dbReference type="ChEBI" id="CHEBI:43474"/>
        <dbReference type="ChEBI" id="CHEBI:456216"/>
        <dbReference type="EC" id="5.6.2.4"/>
    </reaction>
</comment>
<feature type="binding site" evidence="12">
    <location>
        <position position="494"/>
    </location>
    <ligand>
        <name>Zn(2+)</name>
        <dbReference type="ChEBI" id="CHEBI:29105"/>
        <label>2</label>
    </ligand>
</feature>
<keyword evidence="3 12" id="KW-0479">Metal-binding</keyword>
<evidence type="ECO:0000313" key="15">
    <source>
        <dbReference type="EMBL" id="ADY56632.1"/>
    </source>
</evidence>
<evidence type="ECO:0000259" key="14">
    <source>
        <dbReference type="PROSITE" id="PS51194"/>
    </source>
</evidence>
<gene>
    <name evidence="12" type="primary">priA</name>
    <name evidence="15" type="ordered locus">Sgly_2344</name>
</gene>
<dbReference type="eggNOG" id="COG1198">
    <property type="taxonomic scope" value="Bacteria"/>
</dbReference>
<dbReference type="GO" id="GO:1990077">
    <property type="term" value="C:primosome complex"/>
    <property type="evidence" value="ECO:0007669"/>
    <property type="project" value="UniProtKB-UniRule"/>
</dbReference>
<sequence length="765" mass="86000">MEETAKYAEVLVDVANRRLDRSYHYLIPEGMTVKAGMTLLVPLRQRAVQGLVVQITDILPEEVKQSMLKPIERIIHQDALIPGELMELACWMAKTTVSSVAQCLHTVWPFLRGKVEDFIIPRAGLEDGDVEVMKLLDPDSYKVLAALNRARKGGLPENILLKRTGVTQELINELLQQGWIGKTSRLSGEKRLRGTIQVPGSENRLKETVSEFPPVSAGGGQTVRLTGEQEEVLDSIWKTYEKKEKNTVLLHGVTGSGKTEIYKALTERVLKQGGDVIVLVPEISLTSQIAASFLCLFEDKLSVVHSGLKPAEKEKIWSDILAGRKRVVIGARSAVFAPLPNLRLIILDEEHDSAYKQDENPKYHTRDVARYRIEQSGGLVLLGSATPSLEAYAAAHRGKIELLALRGRYNQMEMPLVRTVDMKEELAQGNTSIFSNLLIRKLRERVDKKEQSILFLNRRGYATFVFCRECGNVARCPNCDVSLTYHSQTGELCCHYCNYRTEVYSKCPECGSKFIRFFGQGTQKVEEEAAVFLPGVPIFRLDADATAAPQKHREIIEEFRRTKPAVLVGTQMLAKGLDFPDVTLVGVIAADQILNMPDFRSRERAFQLLTQVAGRAGRREKPGEVVIQTYSPDDRSILHAARHDYPSFFWEEIAFRKERAYPPFAHILRILLYHEKEDKVARAAGELAVCLKNEQEMLKAESYQILGPAPSVLTKLKNEYRWQVSIKGKDPEILREMAYKGVKKFFEAGLSSGIKISIDVNPVSP</sequence>
<dbReference type="GO" id="GO:0016887">
    <property type="term" value="F:ATP hydrolysis activity"/>
    <property type="evidence" value="ECO:0007669"/>
    <property type="project" value="RHEA"/>
</dbReference>
<dbReference type="FunFam" id="3.40.50.300:FF:000489">
    <property type="entry name" value="Primosome assembly protein PriA"/>
    <property type="match status" value="1"/>
</dbReference>
<feature type="binding site" evidence="12">
    <location>
        <position position="476"/>
    </location>
    <ligand>
        <name>Zn(2+)</name>
        <dbReference type="ChEBI" id="CHEBI:29105"/>
        <label>2</label>
    </ligand>
</feature>
<organism evidence="15 16">
    <name type="scientific">Syntrophobotulus glycolicus (strain DSM 8271 / FlGlyR)</name>
    <dbReference type="NCBI Taxonomy" id="645991"/>
    <lineage>
        <taxon>Bacteria</taxon>
        <taxon>Bacillati</taxon>
        <taxon>Bacillota</taxon>
        <taxon>Clostridia</taxon>
        <taxon>Eubacteriales</taxon>
        <taxon>Desulfitobacteriaceae</taxon>
        <taxon>Syntrophobotulus</taxon>
    </lineage>
</organism>
<evidence type="ECO:0000256" key="4">
    <source>
        <dbReference type="ARBA" id="ARBA00022741"/>
    </source>
</evidence>
<dbReference type="HAMAP" id="MF_00983">
    <property type="entry name" value="PriA"/>
    <property type="match status" value="1"/>
</dbReference>
<dbReference type="Pfam" id="PF17764">
    <property type="entry name" value="PriA_3primeBD"/>
    <property type="match status" value="1"/>
</dbReference>
<dbReference type="GO" id="GO:0005524">
    <property type="term" value="F:ATP binding"/>
    <property type="evidence" value="ECO:0007669"/>
    <property type="project" value="UniProtKB-UniRule"/>
</dbReference>
<feature type="binding site" evidence="12">
    <location>
        <position position="510"/>
    </location>
    <ligand>
        <name>Zn(2+)</name>
        <dbReference type="ChEBI" id="CHEBI:29105"/>
        <label>1</label>
    </ligand>
</feature>
<dbReference type="SMART" id="SM00490">
    <property type="entry name" value="HELICc"/>
    <property type="match status" value="1"/>
</dbReference>
<keyword evidence="5 12" id="KW-0378">Hydrolase</keyword>